<keyword evidence="1" id="KW-0812">Transmembrane</keyword>
<accession>A0A5B7JCH1</accession>
<reference evidence="2 3" key="1">
    <citation type="submission" date="2019-05" db="EMBL/GenBank/DDBJ databases">
        <title>Another draft genome of Portunus trituberculatus and its Hox gene families provides insights of decapod evolution.</title>
        <authorList>
            <person name="Jeong J.-H."/>
            <person name="Song I."/>
            <person name="Kim S."/>
            <person name="Choi T."/>
            <person name="Kim D."/>
            <person name="Ryu S."/>
            <person name="Kim W."/>
        </authorList>
    </citation>
    <scope>NUCLEOTIDE SEQUENCE [LARGE SCALE GENOMIC DNA]</scope>
    <source>
        <tissue evidence="2">Muscle</tissue>
    </source>
</reference>
<feature type="transmembrane region" description="Helical" evidence="1">
    <location>
        <begin position="28"/>
        <end position="47"/>
    </location>
</feature>
<evidence type="ECO:0000313" key="3">
    <source>
        <dbReference type="Proteomes" id="UP000324222"/>
    </source>
</evidence>
<organism evidence="2 3">
    <name type="scientific">Portunus trituberculatus</name>
    <name type="common">Swimming crab</name>
    <name type="synonym">Neptunus trituberculatus</name>
    <dbReference type="NCBI Taxonomy" id="210409"/>
    <lineage>
        <taxon>Eukaryota</taxon>
        <taxon>Metazoa</taxon>
        <taxon>Ecdysozoa</taxon>
        <taxon>Arthropoda</taxon>
        <taxon>Crustacea</taxon>
        <taxon>Multicrustacea</taxon>
        <taxon>Malacostraca</taxon>
        <taxon>Eumalacostraca</taxon>
        <taxon>Eucarida</taxon>
        <taxon>Decapoda</taxon>
        <taxon>Pleocyemata</taxon>
        <taxon>Brachyura</taxon>
        <taxon>Eubrachyura</taxon>
        <taxon>Portunoidea</taxon>
        <taxon>Portunidae</taxon>
        <taxon>Portuninae</taxon>
        <taxon>Portunus</taxon>
    </lineage>
</organism>
<keyword evidence="3" id="KW-1185">Reference proteome</keyword>
<proteinExistence type="predicted"/>
<evidence type="ECO:0000256" key="1">
    <source>
        <dbReference type="SAM" id="Phobius"/>
    </source>
</evidence>
<evidence type="ECO:0000313" key="2">
    <source>
        <dbReference type="EMBL" id="MPC93902.1"/>
    </source>
</evidence>
<sequence length="62" mass="6650">MSPTTCGIFAAKYSSSLVRVIRRNATTMRVLVVTTAVVVVIVVVNLASHRTHATATAANFFK</sequence>
<dbReference type="AlphaFoldDB" id="A0A5B7JCH1"/>
<keyword evidence="1" id="KW-1133">Transmembrane helix</keyword>
<name>A0A5B7JCH1_PORTR</name>
<protein>
    <submittedName>
        <fullName evidence="2">Uncharacterized protein</fullName>
    </submittedName>
</protein>
<dbReference type="Proteomes" id="UP000324222">
    <property type="component" value="Unassembled WGS sequence"/>
</dbReference>
<gene>
    <name evidence="2" type="ORF">E2C01_089048</name>
</gene>
<dbReference type="EMBL" id="VSRR010096535">
    <property type="protein sequence ID" value="MPC93902.1"/>
    <property type="molecule type" value="Genomic_DNA"/>
</dbReference>
<keyword evidence="1" id="KW-0472">Membrane</keyword>
<comment type="caution">
    <text evidence="2">The sequence shown here is derived from an EMBL/GenBank/DDBJ whole genome shotgun (WGS) entry which is preliminary data.</text>
</comment>